<accession>A0A834HXE0</accession>
<name>A0A834HXE0_RHYFE</name>
<proteinExistence type="predicted"/>
<evidence type="ECO:0000256" key="1">
    <source>
        <dbReference type="SAM" id="MobiDB-lite"/>
    </source>
</evidence>
<feature type="region of interest" description="Disordered" evidence="1">
    <location>
        <begin position="1"/>
        <end position="26"/>
    </location>
</feature>
<organism evidence="2 3">
    <name type="scientific">Rhynchophorus ferrugineus</name>
    <name type="common">Red palm weevil</name>
    <name type="synonym">Curculio ferrugineus</name>
    <dbReference type="NCBI Taxonomy" id="354439"/>
    <lineage>
        <taxon>Eukaryota</taxon>
        <taxon>Metazoa</taxon>
        <taxon>Ecdysozoa</taxon>
        <taxon>Arthropoda</taxon>
        <taxon>Hexapoda</taxon>
        <taxon>Insecta</taxon>
        <taxon>Pterygota</taxon>
        <taxon>Neoptera</taxon>
        <taxon>Endopterygota</taxon>
        <taxon>Coleoptera</taxon>
        <taxon>Polyphaga</taxon>
        <taxon>Cucujiformia</taxon>
        <taxon>Curculionidae</taxon>
        <taxon>Dryophthorinae</taxon>
        <taxon>Rhynchophorus</taxon>
    </lineage>
</organism>
<keyword evidence="3" id="KW-1185">Reference proteome</keyword>
<gene>
    <name evidence="2" type="ORF">GWI33_017908</name>
</gene>
<comment type="caution">
    <text evidence="2">The sequence shown here is derived from an EMBL/GenBank/DDBJ whole genome shotgun (WGS) entry which is preliminary data.</text>
</comment>
<reference evidence="2" key="1">
    <citation type="submission" date="2020-08" db="EMBL/GenBank/DDBJ databases">
        <title>Genome sequencing and assembly of the red palm weevil Rhynchophorus ferrugineus.</title>
        <authorList>
            <person name="Dias G.B."/>
            <person name="Bergman C.M."/>
            <person name="Manee M."/>
        </authorList>
    </citation>
    <scope>NUCLEOTIDE SEQUENCE</scope>
    <source>
        <strain evidence="2">AA-2017</strain>
        <tissue evidence="2">Whole larva</tissue>
    </source>
</reference>
<dbReference type="EMBL" id="JAACXV010014278">
    <property type="protein sequence ID" value="KAF7269028.1"/>
    <property type="molecule type" value="Genomic_DNA"/>
</dbReference>
<dbReference type="AlphaFoldDB" id="A0A834HXE0"/>
<evidence type="ECO:0000313" key="3">
    <source>
        <dbReference type="Proteomes" id="UP000625711"/>
    </source>
</evidence>
<sequence>MTEGASGQRLGGSLVGRSSPTPPTRTPVACESYLTFRTEAGLDACNGFFIKSGGWRRRERSRGKERKRTTVWRFKNCFLMKLCLIVLKKIYETKSWRGRG</sequence>
<dbReference type="Proteomes" id="UP000625711">
    <property type="component" value="Unassembled WGS sequence"/>
</dbReference>
<protein>
    <submittedName>
        <fullName evidence="2">Uncharacterized protein</fullName>
    </submittedName>
</protein>
<evidence type="ECO:0000313" key="2">
    <source>
        <dbReference type="EMBL" id="KAF7269028.1"/>
    </source>
</evidence>